<gene>
    <name evidence="12" type="ORF">Dsin_031942</name>
</gene>
<dbReference type="PANTHER" id="PTHR19378:SF0">
    <property type="entry name" value="HAUS AUGMIN-LIKE COMPLEX SUBUNIT 3"/>
    <property type="match status" value="1"/>
</dbReference>
<keyword evidence="5" id="KW-0493">Microtubule</keyword>
<dbReference type="EMBL" id="JANJYJ010000010">
    <property type="protein sequence ID" value="KAK3184656.1"/>
    <property type="molecule type" value="Genomic_DNA"/>
</dbReference>
<organism evidence="12 13">
    <name type="scientific">Dipteronia sinensis</name>
    <dbReference type="NCBI Taxonomy" id="43782"/>
    <lineage>
        <taxon>Eukaryota</taxon>
        <taxon>Viridiplantae</taxon>
        <taxon>Streptophyta</taxon>
        <taxon>Embryophyta</taxon>
        <taxon>Tracheophyta</taxon>
        <taxon>Spermatophyta</taxon>
        <taxon>Magnoliopsida</taxon>
        <taxon>eudicotyledons</taxon>
        <taxon>Gunneridae</taxon>
        <taxon>Pentapetalae</taxon>
        <taxon>rosids</taxon>
        <taxon>malvids</taxon>
        <taxon>Sapindales</taxon>
        <taxon>Sapindaceae</taxon>
        <taxon>Hippocastanoideae</taxon>
        <taxon>Acereae</taxon>
        <taxon>Dipteronia</taxon>
    </lineage>
</organism>
<evidence type="ECO:0000256" key="3">
    <source>
        <dbReference type="ARBA" id="ARBA00022490"/>
    </source>
</evidence>
<evidence type="ECO:0000256" key="7">
    <source>
        <dbReference type="ARBA" id="ARBA00023054"/>
    </source>
</evidence>
<evidence type="ECO:0000256" key="6">
    <source>
        <dbReference type="ARBA" id="ARBA00022776"/>
    </source>
</evidence>
<proteinExistence type="inferred from homology"/>
<sequence length="108" mass="12355">MEWKTTMTFLVAQRIRLRRRADTVRVAVSIRRRVTYSLTGYATLPGEDLEFAYDSTSAFSSRTNIQDAVFGYTVREATLAYKAEAAELQRQLRHLQSQFDRLASQASA</sequence>
<dbReference type="GO" id="GO:0031023">
    <property type="term" value="P:microtubule organizing center organization"/>
    <property type="evidence" value="ECO:0007669"/>
    <property type="project" value="TreeGrafter"/>
</dbReference>
<dbReference type="GO" id="GO:0005815">
    <property type="term" value="C:microtubule organizing center"/>
    <property type="evidence" value="ECO:0007669"/>
    <property type="project" value="TreeGrafter"/>
</dbReference>
<keyword evidence="13" id="KW-1185">Reference proteome</keyword>
<comment type="subcellular location">
    <subcellularLocation>
        <location evidence="1">Cytoplasm</location>
        <location evidence="1">Cytoskeleton</location>
        <location evidence="1">Spindle</location>
    </subcellularLocation>
</comment>
<evidence type="ECO:0000256" key="5">
    <source>
        <dbReference type="ARBA" id="ARBA00022701"/>
    </source>
</evidence>
<feature type="domain" description="HAUS augmin-like complex subunit 3 N-terminal" evidence="11">
    <location>
        <begin position="40"/>
        <end position="107"/>
    </location>
</feature>
<dbReference type="PANTHER" id="PTHR19378">
    <property type="entry name" value="GOLGIN- RELATED"/>
    <property type="match status" value="1"/>
</dbReference>
<evidence type="ECO:0000256" key="4">
    <source>
        <dbReference type="ARBA" id="ARBA00022618"/>
    </source>
</evidence>
<evidence type="ECO:0000259" key="11">
    <source>
        <dbReference type="Pfam" id="PF14932"/>
    </source>
</evidence>
<keyword evidence="8" id="KW-0206">Cytoskeleton</keyword>
<protein>
    <recommendedName>
        <fullName evidence="11">HAUS augmin-like complex subunit 3 N-terminal domain-containing protein</fullName>
    </recommendedName>
</protein>
<keyword evidence="3" id="KW-0963">Cytoplasm</keyword>
<dbReference type="Pfam" id="PF14932">
    <property type="entry name" value="HAUS-augmin3"/>
    <property type="match status" value="1"/>
</dbReference>
<evidence type="ECO:0000313" key="12">
    <source>
        <dbReference type="EMBL" id="KAK3184656.1"/>
    </source>
</evidence>
<dbReference type="InterPro" id="IPR026206">
    <property type="entry name" value="HAUS3"/>
</dbReference>
<accession>A0AAD9ZLZ4</accession>
<keyword evidence="4" id="KW-0132">Cell division</keyword>
<evidence type="ECO:0000256" key="2">
    <source>
        <dbReference type="ARBA" id="ARBA00009645"/>
    </source>
</evidence>
<dbReference type="InterPro" id="IPR032733">
    <property type="entry name" value="HAUS3_N"/>
</dbReference>
<dbReference type="GO" id="GO:0051301">
    <property type="term" value="P:cell division"/>
    <property type="evidence" value="ECO:0007669"/>
    <property type="project" value="UniProtKB-KW"/>
</dbReference>
<evidence type="ECO:0000256" key="10">
    <source>
        <dbReference type="SAM" id="Coils"/>
    </source>
</evidence>
<name>A0AAD9ZLZ4_9ROSI</name>
<dbReference type="GO" id="GO:0005874">
    <property type="term" value="C:microtubule"/>
    <property type="evidence" value="ECO:0007669"/>
    <property type="project" value="UniProtKB-KW"/>
</dbReference>
<dbReference type="AlphaFoldDB" id="A0AAD9ZLZ4"/>
<evidence type="ECO:0000256" key="8">
    <source>
        <dbReference type="ARBA" id="ARBA00023212"/>
    </source>
</evidence>
<comment type="caution">
    <text evidence="12">The sequence shown here is derived from an EMBL/GenBank/DDBJ whole genome shotgun (WGS) entry which is preliminary data.</text>
</comment>
<comment type="similarity">
    <text evidence="2">Belongs to the HAUS3 family.</text>
</comment>
<evidence type="ECO:0000256" key="9">
    <source>
        <dbReference type="ARBA" id="ARBA00023306"/>
    </source>
</evidence>
<keyword evidence="6" id="KW-0498">Mitosis</keyword>
<evidence type="ECO:0000256" key="1">
    <source>
        <dbReference type="ARBA" id="ARBA00004186"/>
    </source>
</evidence>
<reference evidence="12" key="1">
    <citation type="journal article" date="2023" name="Plant J.">
        <title>Genome sequences and population genomics provide insights into the demographic history, inbreeding, and mutation load of two 'living fossil' tree species of Dipteronia.</title>
        <authorList>
            <person name="Feng Y."/>
            <person name="Comes H.P."/>
            <person name="Chen J."/>
            <person name="Zhu S."/>
            <person name="Lu R."/>
            <person name="Zhang X."/>
            <person name="Li P."/>
            <person name="Qiu J."/>
            <person name="Olsen K.M."/>
            <person name="Qiu Y."/>
        </authorList>
    </citation>
    <scope>NUCLEOTIDE SEQUENCE</scope>
    <source>
        <strain evidence="12">NBL</strain>
    </source>
</reference>
<feature type="coiled-coil region" evidence="10">
    <location>
        <begin position="78"/>
        <end position="105"/>
    </location>
</feature>
<keyword evidence="9" id="KW-0131">Cell cycle</keyword>
<evidence type="ECO:0000313" key="13">
    <source>
        <dbReference type="Proteomes" id="UP001281410"/>
    </source>
</evidence>
<dbReference type="Proteomes" id="UP001281410">
    <property type="component" value="Unassembled WGS sequence"/>
</dbReference>
<dbReference type="GO" id="GO:0072686">
    <property type="term" value="C:mitotic spindle"/>
    <property type="evidence" value="ECO:0007669"/>
    <property type="project" value="TreeGrafter"/>
</dbReference>
<dbReference type="GO" id="GO:0070652">
    <property type="term" value="C:HAUS complex"/>
    <property type="evidence" value="ECO:0007669"/>
    <property type="project" value="InterPro"/>
</dbReference>
<keyword evidence="7 10" id="KW-0175">Coiled coil</keyword>
<dbReference type="GO" id="GO:0051225">
    <property type="term" value="P:spindle assembly"/>
    <property type="evidence" value="ECO:0007669"/>
    <property type="project" value="InterPro"/>
</dbReference>